<proteinExistence type="inferred from homology"/>
<evidence type="ECO:0000256" key="8">
    <source>
        <dbReference type="ARBA" id="ARBA00023136"/>
    </source>
</evidence>
<evidence type="ECO:0000313" key="12">
    <source>
        <dbReference type="Proteomes" id="UP000321567"/>
    </source>
</evidence>
<dbReference type="InterPro" id="IPR000540">
    <property type="entry name" value="Flag_MotA_CS"/>
</dbReference>
<dbReference type="Proteomes" id="UP000321567">
    <property type="component" value="Unassembled WGS sequence"/>
</dbReference>
<keyword evidence="12" id="KW-1185">Reference proteome</keyword>
<dbReference type="Pfam" id="PF01618">
    <property type="entry name" value="MotA_ExbB"/>
    <property type="match status" value="1"/>
</dbReference>
<dbReference type="RefSeq" id="WP_147163505.1">
    <property type="nucleotide sequence ID" value="NZ_BJZO01000037.1"/>
</dbReference>
<keyword evidence="11" id="KW-0966">Cell projection</keyword>
<dbReference type="GO" id="GO:0005886">
    <property type="term" value="C:plasma membrane"/>
    <property type="evidence" value="ECO:0007669"/>
    <property type="project" value="UniProtKB-SubCell"/>
</dbReference>
<evidence type="ECO:0000313" key="11">
    <source>
        <dbReference type="EMBL" id="GEO81473.1"/>
    </source>
</evidence>
<dbReference type="AlphaFoldDB" id="A0A512H7N9"/>
<evidence type="ECO:0000256" key="1">
    <source>
        <dbReference type="ARBA" id="ARBA00004651"/>
    </source>
</evidence>
<evidence type="ECO:0000256" key="2">
    <source>
        <dbReference type="ARBA" id="ARBA00008038"/>
    </source>
</evidence>
<gene>
    <name evidence="11" type="ORF">ROR02_16040</name>
</gene>
<evidence type="ECO:0000256" key="9">
    <source>
        <dbReference type="SAM" id="Phobius"/>
    </source>
</evidence>
<evidence type="ECO:0000256" key="5">
    <source>
        <dbReference type="ARBA" id="ARBA00022692"/>
    </source>
</evidence>
<dbReference type="PANTHER" id="PTHR30433">
    <property type="entry name" value="CHEMOTAXIS PROTEIN MOTA"/>
    <property type="match status" value="1"/>
</dbReference>
<reference evidence="11 12" key="1">
    <citation type="submission" date="2019-07" db="EMBL/GenBank/DDBJ databases">
        <title>Whole genome shotgun sequence of Rhodospirillum oryzae NBRC 107573.</title>
        <authorList>
            <person name="Hosoyama A."/>
            <person name="Uohara A."/>
            <person name="Ohji S."/>
            <person name="Ichikawa N."/>
        </authorList>
    </citation>
    <scope>NUCLEOTIDE SEQUENCE [LARGE SCALE GENOMIC DNA]</scope>
    <source>
        <strain evidence="11 12">NBRC 107573</strain>
    </source>
</reference>
<dbReference type="GO" id="GO:0071978">
    <property type="term" value="P:bacterial-type flagellum-dependent swarming motility"/>
    <property type="evidence" value="ECO:0007669"/>
    <property type="project" value="InterPro"/>
</dbReference>
<feature type="domain" description="MotA/TolQ/ExbB proton channel" evidence="10">
    <location>
        <begin position="121"/>
        <end position="227"/>
    </location>
</feature>
<keyword evidence="5 9" id="KW-0812">Transmembrane</keyword>
<comment type="similarity">
    <text evidence="2">Belongs to the MotA family.</text>
</comment>
<dbReference type="GO" id="GO:0006935">
    <property type="term" value="P:chemotaxis"/>
    <property type="evidence" value="ECO:0007669"/>
    <property type="project" value="InterPro"/>
</dbReference>
<evidence type="ECO:0000259" key="10">
    <source>
        <dbReference type="Pfam" id="PF01618"/>
    </source>
</evidence>
<protein>
    <submittedName>
        <fullName evidence="11">Flagellar motor protein MotA</fullName>
    </submittedName>
</protein>
<feature type="transmembrane region" description="Helical" evidence="9">
    <location>
        <begin position="50"/>
        <end position="68"/>
    </location>
</feature>
<keyword evidence="11" id="KW-0282">Flagellum</keyword>
<evidence type="ECO:0000256" key="6">
    <source>
        <dbReference type="ARBA" id="ARBA00022779"/>
    </source>
</evidence>
<comment type="caution">
    <text evidence="11">The sequence shown here is derived from an EMBL/GenBank/DDBJ whole genome shotgun (WGS) entry which is preliminary data.</text>
</comment>
<evidence type="ECO:0000256" key="3">
    <source>
        <dbReference type="ARBA" id="ARBA00022448"/>
    </source>
</evidence>
<feature type="transmembrane region" description="Helical" evidence="9">
    <location>
        <begin position="199"/>
        <end position="220"/>
    </location>
</feature>
<keyword evidence="11" id="KW-0969">Cilium</keyword>
<keyword evidence="3" id="KW-0813">Transport</keyword>
<keyword evidence="4" id="KW-1003">Cell membrane</keyword>
<organism evidence="11 12">
    <name type="scientific">Pararhodospirillum oryzae</name>
    <dbReference type="NCBI Taxonomy" id="478448"/>
    <lineage>
        <taxon>Bacteria</taxon>
        <taxon>Pseudomonadati</taxon>
        <taxon>Pseudomonadota</taxon>
        <taxon>Alphaproteobacteria</taxon>
        <taxon>Rhodospirillales</taxon>
        <taxon>Rhodospirillaceae</taxon>
        <taxon>Pararhodospirillum</taxon>
    </lineage>
</organism>
<dbReference type="InterPro" id="IPR047055">
    <property type="entry name" value="MotA-like"/>
</dbReference>
<keyword evidence="8 9" id="KW-0472">Membrane</keyword>
<keyword evidence="6" id="KW-0283">Flagellar rotation</keyword>
<evidence type="ECO:0000256" key="7">
    <source>
        <dbReference type="ARBA" id="ARBA00022989"/>
    </source>
</evidence>
<feature type="transmembrane region" description="Helical" evidence="9">
    <location>
        <begin position="166"/>
        <end position="187"/>
    </location>
</feature>
<feature type="transmembrane region" description="Helical" evidence="9">
    <location>
        <begin position="19"/>
        <end position="38"/>
    </location>
</feature>
<dbReference type="InterPro" id="IPR002898">
    <property type="entry name" value="MotA_ExbB_proton_chnl"/>
</dbReference>
<comment type="subcellular location">
    <subcellularLocation>
        <location evidence="1">Cell membrane</location>
        <topology evidence="1">Multi-pass membrane protein</topology>
    </subcellularLocation>
</comment>
<keyword evidence="7 9" id="KW-1133">Transmembrane helix</keyword>
<dbReference type="PROSITE" id="PS01307">
    <property type="entry name" value="MOTA"/>
    <property type="match status" value="1"/>
</dbReference>
<evidence type="ECO:0000256" key="4">
    <source>
        <dbReference type="ARBA" id="ARBA00022475"/>
    </source>
</evidence>
<dbReference type="EMBL" id="BJZO01000037">
    <property type="protein sequence ID" value="GEO81473.1"/>
    <property type="molecule type" value="Genomic_DNA"/>
</dbReference>
<dbReference type="PANTHER" id="PTHR30433:SF2">
    <property type="entry name" value="MOTILITY PROTEIN A"/>
    <property type="match status" value="1"/>
</dbReference>
<sequence length="272" mass="28507">MADYPDSDAPPPTRALPDLATVLGIGGALVLILIALVLGGSPGAFFDVPSILIVVLGTLAVTLASFTMKDVGVTGVMLAGTLFQGGRAPRSAALKVLSLADFARKHGVLRFQGQILEGLRDDPFLHKGLALVVDGLPEPDVEAILAQDIHATQQRLARATSVLRRAAEVAPAMGLIGTLIGLVQMLGHLDDPGAIGPGMAVALLTTFYGAILGNVVFLPLAGKLERNGADDTLVRRIYLVGVLSVARKENPRRLEMLLNSALPPAQRVDYYG</sequence>
<dbReference type="OrthoDB" id="9806929at2"/>
<name>A0A512H7N9_9PROT</name>
<accession>A0A512H7N9</accession>